<dbReference type="PANTHER" id="PTHR34406">
    <property type="entry name" value="PROTEIN YCEI"/>
    <property type="match status" value="1"/>
</dbReference>
<dbReference type="InterPro" id="IPR007372">
    <property type="entry name" value="Lipid/polyisoprenoid-bd_YceI"/>
</dbReference>
<evidence type="ECO:0000313" key="4">
    <source>
        <dbReference type="Proteomes" id="UP000245212"/>
    </source>
</evidence>
<feature type="chain" id="PRO_5016172024" evidence="1">
    <location>
        <begin position="27"/>
        <end position="192"/>
    </location>
</feature>
<evidence type="ECO:0000256" key="1">
    <source>
        <dbReference type="SAM" id="SignalP"/>
    </source>
</evidence>
<accession>A0A2V1K0D8</accession>
<keyword evidence="4" id="KW-1185">Reference proteome</keyword>
<evidence type="ECO:0000259" key="2">
    <source>
        <dbReference type="SMART" id="SM00867"/>
    </source>
</evidence>
<keyword evidence="1" id="KW-0732">Signal</keyword>
<dbReference type="RefSeq" id="WP_109062329.1">
    <property type="nucleotide sequence ID" value="NZ_QETA01000005.1"/>
</dbReference>
<dbReference type="Gene3D" id="2.40.128.110">
    <property type="entry name" value="Lipid/polyisoprenoid-binding, YceI-like"/>
    <property type="match status" value="1"/>
</dbReference>
<dbReference type="Pfam" id="PF04264">
    <property type="entry name" value="YceI"/>
    <property type="match status" value="1"/>
</dbReference>
<comment type="caution">
    <text evidence="3">The sequence shown here is derived from an EMBL/GenBank/DDBJ whole genome shotgun (WGS) entry which is preliminary data.</text>
</comment>
<dbReference type="Proteomes" id="UP000245212">
    <property type="component" value="Unassembled WGS sequence"/>
</dbReference>
<name>A0A2V1K0D8_9BURK</name>
<gene>
    <name evidence="3" type="ORF">DD235_11935</name>
</gene>
<reference evidence="4" key="1">
    <citation type="submission" date="2018-05" db="EMBL/GenBank/DDBJ databases">
        <authorList>
            <person name="Li Y."/>
        </authorList>
    </citation>
    <scope>NUCLEOTIDE SEQUENCE [LARGE SCALE GENOMIC DNA]</scope>
    <source>
        <strain evidence="4">3d-2-2</strain>
    </source>
</reference>
<feature type="signal peptide" evidence="1">
    <location>
        <begin position="1"/>
        <end position="26"/>
    </location>
</feature>
<dbReference type="EMBL" id="QETA01000005">
    <property type="protein sequence ID" value="PWF22089.1"/>
    <property type="molecule type" value="Genomic_DNA"/>
</dbReference>
<evidence type="ECO:0000313" key="3">
    <source>
        <dbReference type="EMBL" id="PWF22089.1"/>
    </source>
</evidence>
<dbReference type="SUPFAM" id="SSF101874">
    <property type="entry name" value="YceI-like"/>
    <property type="match status" value="1"/>
</dbReference>
<feature type="domain" description="Lipid/polyisoprenoid-binding YceI-like" evidence="2">
    <location>
        <begin position="29"/>
        <end position="189"/>
    </location>
</feature>
<organism evidence="3 4">
    <name type="scientific">Corticimicrobacter populi</name>
    <dbReference type="NCBI Taxonomy" id="2175229"/>
    <lineage>
        <taxon>Bacteria</taxon>
        <taxon>Pseudomonadati</taxon>
        <taxon>Pseudomonadota</taxon>
        <taxon>Betaproteobacteria</taxon>
        <taxon>Burkholderiales</taxon>
        <taxon>Alcaligenaceae</taxon>
        <taxon>Corticimicrobacter</taxon>
    </lineage>
</organism>
<protein>
    <submittedName>
        <fullName evidence="3">Polyisoprenoid-binding protein</fullName>
    </submittedName>
</protein>
<dbReference type="AlphaFoldDB" id="A0A2V1K0D8"/>
<dbReference type="PANTHER" id="PTHR34406:SF1">
    <property type="entry name" value="PROTEIN YCEI"/>
    <property type="match status" value="1"/>
</dbReference>
<proteinExistence type="predicted"/>
<dbReference type="InterPro" id="IPR036761">
    <property type="entry name" value="TTHA0802/YceI-like_sf"/>
</dbReference>
<sequence>MKSIPALASKTLLALSLAALLPAAQAAQYGQVLPADSQIGFQYNQMGVSMDGQFKRFNGELSFDTAAPEQGRIALDVELASIDAGSDEADEEVVTPTWFNVAQFPTARFVSEQIKTIGDHAYEVSGTLTIKGKSLPVVVPATFVEQNGQGVFEGAFTLKRGDFAIGEGAWAAFDIVANDIDVSFRITAAAGQ</sequence>
<dbReference type="SMART" id="SM00867">
    <property type="entry name" value="YceI"/>
    <property type="match status" value="1"/>
</dbReference>